<dbReference type="GO" id="GO:0000398">
    <property type="term" value="P:mRNA splicing, via spliceosome"/>
    <property type="evidence" value="ECO:0007669"/>
    <property type="project" value="InterPro"/>
</dbReference>
<name>A0A7J7JEA0_BUGNE</name>
<dbReference type="GO" id="GO:0005681">
    <property type="term" value="C:spliceosomal complex"/>
    <property type="evidence" value="ECO:0007669"/>
    <property type="project" value="InterPro"/>
</dbReference>
<keyword evidence="6" id="KW-0539">Nucleus</keyword>
<evidence type="ECO:0000313" key="10">
    <source>
        <dbReference type="Proteomes" id="UP000593567"/>
    </source>
</evidence>
<dbReference type="PROSITE" id="PS50171">
    <property type="entry name" value="ZF_MATRIN"/>
    <property type="match status" value="1"/>
</dbReference>
<dbReference type="PANTHER" id="PTHR45986">
    <property type="entry name" value="ZINC FINGER MATRIN-TYPE PROTEIN 2"/>
    <property type="match status" value="1"/>
</dbReference>
<evidence type="ECO:0000256" key="3">
    <source>
        <dbReference type="ARBA" id="ARBA00022771"/>
    </source>
</evidence>
<organism evidence="9 10">
    <name type="scientific">Bugula neritina</name>
    <name type="common">Brown bryozoan</name>
    <name type="synonym">Sertularia neritina</name>
    <dbReference type="NCBI Taxonomy" id="10212"/>
    <lineage>
        <taxon>Eukaryota</taxon>
        <taxon>Metazoa</taxon>
        <taxon>Spiralia</taxon>
        <taxon>Lophotrochozoa</taxon>
        <taxon>Bryozoa</taxon>
        <taxon>Gymnolaemata</taxon>
        <taxon>Cheilostomatida</taxon>
        <taxon>Flustrina</taxon>
        <taxon>Buguloidea</taxon>
        <taxon>Bugulidae</taxon>
        <taxon>Bugula</taxon>
    </lineage>
</organism>
<accession>A0A7J7JEA0</accession>
<dbReference type="EMBL" id="VXIV02002642">
    <property type="protein sequence ID" value="KAF6023964.1"/>
    <property type="molecule type" value="Genomic_DNA"/>
</dbReference>
<reference evidence="9" key="1">
    <citation type="submission" date="2020-06" db="EMBL/GenBank/DDBJ databases">
        <title>Draft genome of Bugula neritina, a colonial animal packing powerful symbionts and potential medicines.</title>
        <authorList>
            <person name="Rayko M."/>
        </authorList>
    </citation>
    <scope>NUCLEOTIDE SEQUENCE [LARGE SCALE GENOMIC DNA]</scope>
    <source>
        <strain evidence="9">Kwan_BN1</strain>
    </source>
</reference>
<keyword evidence="4" id="KW-0862">Zinc</keyword>
<dbReference type="InterPro" id="IPR000690">
    <property type="entry name" value="Matrin/U1-C_Znf_C2H2"/>
</dbReference>
<dbReference type="InterPro" id="IPR036236">
    <property type="entry name" value="Znf_C2H2_sf"/>
</dbReference>
<feature type="compositionally biased region" description="Basic and acidic residues" evidence="7">
    <location>
        <begin position="135"/>
        <end position="162"/>
    </location>
</feature>
<evidence type="ECO:0000259" key="8">
    <source>
        <dbReference type="PROSITE" id="PS50171"/>
    </source>
</evidence>
<keyword evidence="10" id="KW-1185">Reference proteome</keyword>
<dbReference type="Proteomes" id="UP000593567">
    <property type="component" value="Unassembled WGS sequence"/>
</dbReference>
<protein>
    <submittedName>
        <fullName evidence="9">ZMAT2</fullName>
    </submittedName>
</protein>
<proteinExistence type="predicted"/>
<dbReference type="InterPro" id="IPR013087">
    <property type="entry name" value="Znf_C2H2_type"/>
</dbReference>
<evidence type="ECO:0000256" key="6">
    <source>
        <dbReference type="ARBA" id="ARBA00023242"/>
    </source>
</evidence>
<dbReference type="SUPFAM" id="SSF57667">
    <property type="entry name" value="beta-beta-alpha zinc fingers"/>
    <property type="match status" value="1"/>
</dbReference>
<gene>
    <name evidence="9" type="ORF">EB796_017749</name>
</gene>
<evidence type="ECO:0000256" key="4">
    <source>
        <dbReference type="ARBA" id="ARBA00022833"/>
    </source>
</evidence>
<evidence type="ECO:0000313" key="9">
    <source>
        <dbReference type="EMBL" id="KAF6023964.1"/>
    </source>
</evidence>
<comment type="subcellular location">
    <subcellularLocation>
        <location evidence="1">Nucleus</location>
    </subcellularLocation>
</comment>
<dbReference type="GO" id="GO:0008270">
    <property type="term" value="F:zinc ion binding"/>
    <property type="evidence" value="ECO:0007669"/>
    <property type="project" value="UniProtKB-KW"/>
</dbReference>
<dbReference type="SMART" id="SM00451">
    <property type="entry name" value="ZnF_U1"/>
    <property type="match status" value="1"/>
</dbReference>
<feature type="compositionally biased region" description="Low complexity" evidence="7">
    <location>
        <begin position="187"/>
        <end position="196"/>
    </location>
</feature>
<dbReference type="GO" id="GO:0046540">
    <property type="term" value="C:U4/U6 x U5 tri-snRNP complex"/>
    <property type="evidence" value="ECO:0007669"/>
    <property type="project" value="TreeGrafter"/>
</dbReference>
<sequence length="206" mass="23771">MASNYQAKNHDDFRQKWDREKYEKLAEERLKELENEGKGKSSDEPPVKRALLKARDYTVDLEGKLGKSQVITKTTPSAGQGGYYCNVCDCVVKDSINYLDHINGKKHQRNLGMSMKVERSSLEQVKARFELNKRKQEEKKSEYDFNERMKELQEEEEKQKAYRKERRKEKKRQHSALTDDDGGGGMDPQMAAMMGFSGFGGSSKNN</sequence>
<evidence type="ECO:0000256" key="1">
    <source>
        <dbReference type="ARBA" id="ARBA00004123"/>
    </source>
</evidence>
<feature type="compositionally biased region" description="Basic residues" evidence="7">
    <location>
        <begin position="163"/>
        <end position="174"/>
    </location>
</feature>
<dbReference type="GO" id="GO:0003677">
    <property type="term" value="F:DNA binding"/>
    <property type="evidence" value="ECO:0007669"/>
    <property type="project" value="UniProtKB-KW"/>
</dbReference>
<dbReference type="AlphaFoldDB" id="A0A7J7JEA0"/>
<keyword evidence="2" id="KW-0479">Metal-binding</keyword>
<dbReference type="FunFam" id="3.30.160.60:FF:000282">
    <property type="entry name" value="Zinc finger, matrin-type 2"/>
    <property type="match status" value="1"/>
</dbReference>
<dbReference type="OrthoDB" id="30343at2759"/>
<feature type="region of interest" description="Disordered" evidence="7">
    <location>
        <begin position="135"/>
        <end position="206"/>
    </location>
</feature>
<keyword evidence="3" id="KW-0863">Zinc-finger</keyword>
<feature type="domain" description="Matrin-type" evidence="8">
    <location>
        <begin position="83"/>
        <end position="113"/>
    </location>
</feature>
<dbReference type="PANTHER" id="PTHR45986:SF1">
    <property type="entry name" value="ZINC FINGER MATRIN-TYPE PROTEIN 2"/>
    <property type="match status" value="1"/>
</dbReference>
<dbReference type="InterPro" id="IPR040107">
    <property type="entry name" value="Snu23"/>
</dbReference>
<dbReference type="Pfam" id="PF12874">
    <property type="entry name" value="zf-met"/>
    <property type="match status" value="1"/>
</dbReference>
<evidence type="ECO:0000256" key="2">
    <source>
        <dbReference type="ARBA" id="ARBA00022723"/>
    </source>
</evidence>
<evidence type="ECO:0000256" key="7">
    <source>
        <dbReference type="SAM" id="MobiDB-lite"/>
    </source>
</evidence>
<feature type="compositionally biased region" description="Gly residues" evidence="7">
    <location>
        <begin position="197"/>
        <end position="206"/>
    </location>
</feature>
<dbReference type="Gene3D" id="3.30.160.60">
    <property type="entry name" value="Classic Zinc Finger"/>
    <property type="match status" value="1"/>
</dbReference>
<keyword evidence="5" id="KW-0238">DNA-binding</keyword>
<comment type="caution">
    <text evidence="9">The sequence shown here is derived from an EMBL/GenBank/DDBJ whole genome shotgun (WGS) entry which is preliminary data.</text>
</comment>
<dbReference type="InterPro" id="IPR003604">
    <property type="entry name" value="Matrin/U1-like-C_Znf_C2H2"/>
</dbReference>
<evidence type="ECO:0000256" key="5">
    <source>
        <dbReference type="ARBA" id="ARBA00023125"/>
    </source>
</evidence>